<evidence type="ECO:0000313" key="3">
    <source>
        <dbReference type="Proteomes" id="UP001596378"/>
    </source>
</evidence>
<keyword evidence="3" id="KW-1185">Reference proteome</keyword>
<dbReference type="Pfam" id="PF05133">
    <property type="entry name" value="SPP1_portal"/>
    <property type="match status" value="1"/>
</dbReference>
<evidence type="ECO:0000256" key="1">
    <source>
        <dbReference type="SAM" id="MobiDB-lite"/>
    </source>
</evidence>
<dbReference type="EMBL" id="JBHTAI010000023">
    <property type="protein sequence ID" value="MFC7152475.1"/>
    <property type="molecule type" value="Genomic_DNA"/>
</dbReference>
<dbReference type="Proteomes" id="UP001596378">
    <property type="component" value="Unassembled WGS sequence"/>
</dbReference>
<name>A0ABW2FK77_9BACL</name>
<proteinExistence type="predicted"/>
<evidence type="ECO:0000313" key="2">
    <source>
        <dbReference type="EMBL" id="MFC7152475.1"/>
    </source>
</evidence>
<dbReference type="RefSeq" id="WP_378044106.1">
    <property type="nucleotide sequence ID" value="NZ_JBHMDN010000002.1"/>
</dbReference>
<accession>A0ABW2FK77</accession>
<dbReference type="InterPro" id="IPR021145">
    <property type="entry name" value="Portal_protein_SPP1_Gp6-like"/>
</dbReference>
<gene>
    <name evidence="2" type="ORF">ACFQMJ_28400</name>
</gene>
<reference evidence="3" key="1">
    <citation type="journal article" date="2019" name="Int. J. Syst. Evol. Microbiol.">
        <title>The Global Catalogue of Microorganisms (GCM) 10K type strain sequencing project: providing services to taxonomists for standard genome sequencing and annotation.</title>
        <authorList>
            <consortium name="The Broad Institute Genomics Platform"/>
            <consortium name="The Broad Institute Genome Sequencing Center for Infectious Disease"/>
            <person name="Wu L."/>
            <person name="Ma J."/>
        </authorList>
    </citation>
    <scope>NUCLEOTIDE SEQUENCE [LARGE SCALE GENOMIC DNA]</scope>
    <source>
        <strain evidence="3">KCTC 12907</strain>
    </source>
</reference>
<protein>
    <submittedName>
        <fullName evidence="2">Phage portal protein</fullName>
    </submittedName>
</protein>
<feature type="region of interest" description="Disordered" evidence="1">
    <location>
        <begin position="474"/>
        <end position="497"/>
    </location>
</feature>
<sequence>MPLWPNGEEQRELENIIIRGARTAATLEQIIQLEIGDWRKSDKRKWMEIGERYYRNKPDILERQRTAIGASGAKEIVGNLANNKLTNPFTRKLVDQKVGYLLGKPLSVQTDNTAYADEWSDILQPAMFRRLQSTGKQAVNAGIAWWFVHYDDVGKLSFRKMNSLEIKPLWADEAHTILDAVIRDYEVTVYEGLQRKTVRKIEWWDSQGVRRYVVDGTGLTPDVEAGAVGSHFTVQVGDKEQGMNWERVPFICWKYNEEEQPLVEIIKSLVDDYDRNKSDNSNNLEDLPDSIYEVTNYSGTNPGEFRKNLATYRTAFVNDGGGIKAVNLELNVEAYKTHMEQARKDIYEFGRGVDTQGVDIGSAPSGIALKFLYSDLDLDASMMETEFQASLEQLRWFVDTHLFNSAGVDYSGEDLSFILNKDMPIDEAAIITAIKDSVGILSDETLVAQHPWVKDVVAELERIKKQKEDALKRMADGYGGLPPDSDPDGDGGGGDAE</sequence>
<comment type="caution">
    <text evidence="2">The sequence shown here is derived from an EMBL/GenBank/DDBJ whole genome shotgun (WGS) entry which is preliminary data.</text>
</comment>
<organism evidence="2 3">
    <name type="scientific">Cohnella cellulosilytica</name>
    <dbReference type="NCBI Taxonomy" id="986710"/>
    <lineage>
        <taxon>Bacteria</taxon>
        <taxon>Bacillati</taxon>
        <taxon>Bacillota</taxon>
        <taxon>Bacilli</taxon>
        <taxon>Bacillales</taxon>
        <taxon>Paenibacillaceae</taxon>
        <taxon>Cohnella</taxon>
    </lineage>
</organism>